<protein>
    <submittedName>
        <fullName evidence="1">Uncharacterized protein</fullName>
    </submittedName>
</protein>
<comment type="caution">
    <text evidence="1">The sequence shown here is derived from an EMBL/GenBank/DDBJ whole genome shotgun (WGS) entry which is preliminary data.</text>
</comment>
<accession>A0ACC2C381</accession>
<reference evidence="2" key="1">
    <citation type="journal article" date="2024" name="Proc. Natl. Acad. Sci. U.S.A.">
        <title>Extraordinary preservation of gene collinearity over three hundred million years revealed in homosporous lycophytes.</title>
        <authorList>
            <person name="Li C."/>
            <person name="Wickell D."/>
            <person name="Kuo L.Y."/>
            <person name="Chen X."/>
            <person name="Nie B."/>
            <person name="Liao X."/>
            <person name="Peng D."/>
            <person name="Ji J."/>
            <person name="Jenkins J."/>
            <person name="Williams M."/>
            <person name="Shu S."/>
            <person name="Plott C."/>
            <person name="Barry K."/>
            <person name="Rajasekar S."/>
            <person name="Grimwood J."/>
            <person name="Han X."/>
            <person name="Sun S."/>
            <person name="Hou Z."/>
            <person name="He W."/>
            <person name="Dai G."/>
            <person name="Sun C."/>
            <person name="Schmutz J."/>
            <person name="Leebens-Mack J.H."/>
            <person name="Li F.W."/>
            <person name="Wang L."/>
        </authorList>
    </citation>
    <scope>NUCLEOTIDE SEQUENCE [LARGE SCALE GENOMIC DNA]</scope>
    <source>
        <strain evidence="2">cv. PW_Plant_1</strain>
    </source>
</reference>
<gene>
    <name evidence="1" type="ORF">O6H91_12G056400</name>
</gene>
<proteinExistence type="predicted"/>
<sequence>MGYGFAGETVGSQVAGNGLVSSRQFSSGLGFSFGQRVGAGLGLASGGGAGSVIQSELFLNVNGRADAIASGHGEYRHLRGEVDAESGVRGSGSKGSFVAYGAAEGKVQTVASVDVVAFAGNGLVFETVESVRRAAKVHEEREGTEEISRAASDGDKAARNLIEEAPAGISGKVGVGNPMQGPTEALSHAGTIVTTLEASPGERSQMQHSQQLYTSEVENQKVVSQEGIIGSSSCKECGNQAKKDCQYQRCRTCCKSRGFNCSTHVKSTWVPISKRRERKLADGAASLAEQPAPKPKRARNLPFAGVSAAGTSITASSPVTSPHGSDINSSHPSQSASPRKGTLPAEVKSQALFKCVRVTGVEDGEDEFAYQVTVKIGGHIFKGVLYDQGLDKSVVTTNLSSLQLGGRSVPSSSALVDPTPLYGSPGALLGGYKELRGLRQSDGEW</sequence>
<organism evidence="1 2">
    <name type="scientific">Diphasiastrum complanatum</name>
    <name type="common">Issler's clubmoss</name>
    <name type="synonym">Lycopodium complanatum</name>
    <dbReference type="NCBI Taxonomy" id="34168"/>
    <lineage>
        <taxon>Eukaryota</taxon>
        <taxon>Viridiplantae</taxon>
        <taxon>Streptophyta</taxon>
        <taxon>Embryophyta</taxon>
        <taxon>Tracheophyta</taxon>
        <taxon>Lycopodiopsida</taxon>
        <taxon>Lycopodiales</taxon>
        <taxon>Lycopodiaceae</taxon>
        <taxon>Lycopodioideae</taxon>
        <taxon>Diphasiastrum</taxon>
    </lineage>
</organism>
<evidence type="ECO:0000313" key="2">
    <source>
        <dbReference type="Proteomes" id="UP001162992"/>
    </source>
</evidence>
<dbReference type="EMBL" id="CM055103">
    <property type="protein sequence ID" value="KAJ7536102.1"/>
    <property type="molecule type" value="Genomic_DNA"/>
</dbReference>
<name>A0ACC2C381_DIPCM</name>
<evidence type="ECO:0000313" key="1">
    <source>
        <dbReference type="EMBL" id="KAJ7536102.1"/>
    </source>
</evidence>
<keyword evidence="2" id="KW-1185">Reference proteome</keyword>
<dbReference type="Proteomes" id="UP001162992">
    <property type="component" value="Chromosome 12"/>
</dbReference>